<reference evidence="2" key="1">
    <citation type="submission" date="2018-02" db="EMBL/GenBank/DDBJ databases">
        <authorList>
            <person name="Cohen D.B."/>
            <person name="Kent A.D."/>
        </authorList>
    </citation>
    <scope>NUCLEOTIDE SEQUENCE</scope>
</reference>
<dbReference type="SMART" id="SM00028">
    <property type="entry name" value="TPR"/>
    <property type="match status" value="2"/>
</dbReference>
<protein>
    <submittedName>
        <fullName evidence="2">Uncharacterized protein</fullName>
    </submittedName>
</protein>
<dbReference type="InterPro" id="IPR019734">
    <property type="entry name" value="TPR_rpt"/>
</dbReference>
<proteinExistence type="predicted"/>
<evidence type="ECO:0000256" key="1">
    <source>
        <dbReference type="PROSITE-ProRule" id="PRU00339"/>
    </source>
</evidence>
<feature type="repeat" description="TPR" evidence="1">
    <location>
        <begin position="123"/>
        <end position="156"/>
    </location>
</feature>
<dbReference type="EMBL" id="OIVN01003936">
    <property type="protein sequence ID" value="SPD14476.1"/>
    <property type="molecule type" value="Genomic_DNA"/>
</dbReference>
<evidence type="ECO:0000313" key="2">
    <source>
        <dbReference type="EMBL" id="SPC86928.1"/>
    </source>
</evidence>
<dbReference type="EMBL" id="OIVN01000887">
    <property type="protein sequence ID" value="SPC86928.1"/>
    <property type="molecule type" value="Genomic_DNA"/>
</dbReference>
<keyword evidence="1" id="KW-0802">TPR repeat</keyword>
<sequence length="327" mass="36425">MGPNNTEISDSYADFASEDGILVVPTVADPPLKLKTKKGLSAEFHDCIFMLSSIASMSGCCQVTIPLGNHNDCPISVSFITFHGADKFLLDTVLDMYSTLQEQARIAPNSVHLPDTNGNMDASELLKEKGNASFKGKQWNKAVNYYTEAIKLNATNATYYCNRAAAYLELGCFQQAEEDCSKAILLDKKVSGQVCYTEWRCFMCGLNVDLGVPVEEVGGISVFVGIFCCKVGCLPMNYLGIPLGSSYKVKAVWNPFIEKWSGRYLGWKKLYLSKGGRLTLIKCPLSILGSYYLSLFPIPTHVASKFEKLQWNFLWGWIRDEFKFHLV</sequence>
<name>A0A2N9FIC5_FAGSY</name>
<dbReference type="Gene3D" id="1.25.40.10">
    <property type="entry name" value="Tetratricopeptide repeat domain"/>
    <property type="match status" value="1"/>
</dbReference>
<dbReference type="SUPFAM" id="SSF48452">
    <property type="entry name" value="TPR-like"/>
    <property type="match status" value="1"/>
</dbReference>
<accession>A0A2N9FIC5</accession>
<dbReference type="PANTHER" id="PTHR46310">
    <property type="entry name" value="AMIDASE 1"/>
    <property type="match status" value="1"/>
</dbReference>
<dbReference type="InterPro" id="IPR036928">
    <property type="entry name" value="AS_sf"/>
</dbReference>
<dbReference type="SUPFAM" id="SSF75304">
    <property type="entry name" value="Amidase signature (AS) enzymes"/>
    <property type="match status" value="1"/>
</dbReference>
<dbReference type="AlphaFoldDB" id="A0A2N9FIC5"/>
<dbReference type="PROSITE" id="PS50005">
    <property type="entry name" value="TPR"/>
    <property type="match status" value="1"/>
</dbReference>
<dbReference type="Gene3D" id="3.90.1300.10">
    <property type="entry name" value="Amidase signature (AS) domain"/>
    <property type="match status" value="1"/>
</dbReference>
<dbReference type="InterPro" id="IPR011990">
    <property type="entry name" value="TPR-like_helical_dom_sf"/>
</dbReference>
<gene>
    <name evidence="2" type="ORF">FSB_LOCUS14810</name>
    <name evidence="3" type="ORF">FSB_LOCUS42358</name>
</gene>
<evidence type="ECO:0000313" key="3">
    <source>
        <dbReference type="EMBL" id="SPD14476.1"/>
    </source>
</evidence>
<dbReference type="PANTHER" id="PTHR46310:SF4">
    <property type="entry name" value="OUTER ENVELOPE PROTEIN 64, MITOCHONDRIAL"/>
    <property type="match status" value="1"/>
</dbReference>
<organism evidence="2">
    <name type="scientific">Fagus sylvatica</name>
    <name type="common">Beechnut</name>
    <dbReference type="NCBI Taxonomy" id="28930"/>
    <lineage>
        <taxon>Eukaryota</taxon>
        <taxon>Viridiplantae</taxon>
        <taxon>Streptophyta</taxon>
        <taxon>Embryophyta</taxon>
        <taxon>Tracheophyta</taxon>
        <taxon>Spermatophyta</taxon>
        <taxon>Magnoliopsida</taxon>
        <taxon>eudicotyledons</taxon>
        <taxon>Gunneridae</taxon>
        <taxon>Pentapetalae</taxon>
        <taxon>rosids</taxon>
        <taxon>fabids</taxon>
        <taxon>Fagales</taxon>
        <taxon>Fagaceae</taxon>
        <taxon>Fagus</taxon>
    </lineage>
</organism>
<dbReference type="Pfam" id="PF13414">
    <property type="entry name" value="TPR_11"/>
    <property type="match status" value="1"/>
</dbReference>